<feature type="compositionally biased region" description="Polar residues" evidence="1">
    <location>
        <begin position="40"/>
        <end position="57"/>
    </location>
</feature>
<gene>
    <name evidence="2" type="ORF">FAZ69_11240</name>
</gene>
<feature type="region of interest" description="Disordered" evidence="1">
    <location>
        <begin position="14"/>
        <end position="128"/>
    </location>
</feature>
<dbReference type="OrthoDB" id="6388959at2"/>
<feature type="compositionally biased region" description="Polar residues" evidence="1">
    <location>
        <begin position="114"/>
        <end position="126"/>
    </location>
</feature>
<evidence type="ECO:0000313" key="2">
    <source>
        <dbReference type="EMBL" id="TKC89496.1"/>
    </source>
</evidence>
<dbReference type="EMBL" id="SWJE01000005">
    <property type="protein sequence ID" value="TKC89496.1"/>
    <property type="molecule type" value="Genomic_DNA"/>
</dbReference>
<comment type="caution">
    <text evidence="2">The sequence shown here is derived from an EMBL/GenBank/DDBJ whole genome shotgun (WGS) entry which is preliminary data.</text>
</comment>
<feature type="compositionally biased region" description="Polar residues" evidence="1">
    <location>
        <begin position="91"/>
        <end position="105"/>
    </location>
</feature>
<dbReference type="Proteomes" id="UP000305539">
    <property type="component" value="Unassembled WGS sequence"/>
</dbReference>
<accession>A0A4U1I7T9</accession>
<protein>
    <submittedName>
        <fullName evidence="2">Uncharacterized protein</fullName>
    </submittedName>
</protein>
<name>A0A4U1I7T9_9BURK</name>
<evidence type="ECO:0000256" key="1">
    <source>
        <dbReference type="SAM" id="MobiDB-lite"/>
    </source>
</evidence>
<dbReference type="AlphaFoldDB" id="A0A4U1I7T9"/>
<dbReference type="RefSeq" id="WP_136894311.1">
    <property type="nucleotide sequence ID" value="NZ_SWJE01000005.1"/>
</dbReference>
<feature type="compositionally biased region" description="Low complexity" evidence="1">
    <location>
        <begin position="62"/>
        <end position="88"/>
    </location>
</feature>
<reference evidence="2 3" key="1">
    <citation type="submission" date="2019-04" db="EMBL/GenBank/DDBJ databases">
        <title>Trinickia sp. 7GSK02, isolated from subtropical forest soil.</title>
        <authorList>
            <person name="Gao Z.-H."/>
            <person name="Qiu L.-H."/>
        </authorList>
    </citation>
    <scope>NUCLEOTIDE SEQUENCE [LARGE SCALE GENOMIC DNA]</scope>
    <source>
        <strain evidence="2 3">7GSK02</strain>
    </source>
</reference>
<organism evidence="2 3">
    <name type="scientific">Trinickia terrae</name>
    <dbReference type="NCBI Taxonomy" id="2571161"/>
    <lineage>
        <taxon>Bacteria</taxon>
        <taxon>Pseudomonadati</taxon>
        <taxon>Pseudomonadota</taxon>
        <taxon>Betaproteobacteria</taxon>
        <taxon>Burkholderiales</taxon>
        <taxon>Burkholderiaceae</taxon>
        <taxon>Trinickia</taxon>
    </lineage>
</organism>
<evidence type="ECO:0000313" key="3">
    <source>
        <dbReference type="Proteomes" id="UP000305539"/>
    </source>
</evidence>
<keyword evidence="3" id="KW-1185">Reference proteome</keyword>
<sequence>MQINNASTAYYPALDHTAGGAKGNAAQPAAADRGTGVRIAQQQPADTPAPTESTRVSLSPKGVAAASADAVAGAAATAQSGGANTGAGSDPGSNANTSTNTSADSNGGDRPDSASGNADASNTGDSASPIKSFVYGTLGLEHPNQQAHDSDGFYSAGKWLGAVLTVGGLISILA</sequence>
<proteinExistence type="predicted"/>